<gene>
    <name evidence="9" type="ORF">SAMN03080594_11119</name>
</gene>
<evidence type="ECO:0000256" key="6">
    <source>
        <dbReference type="PIRSR" id="PIRSR602081-2"/>
    </source>
</evidence>
<dbReference type="InterPro" id="IPR002081">
    <property type="entry name" value="Cryptochrome/DNA_photolyase_1"/>
</dbReference>
<feature type="site" description="Electron transfer via tryptophanyl radical" evidence="6">
    <location>
        <position position="375"/>
    </location>
</feature>
<dbReference type="GO" id="GO:0006950">
    <property type="term" value="P:response to stress"/>
    <property type="evidence" value="ECO:0007669"/>
    <property type="project" value="UniProtKB-ARBA"/>
</dbReference>
<dbReference type="PRINTS" id="PR00147">
    <property type="entry name" value="DNAPHOTLYASE"/>
</dbReference>
<dbReference type="InterPro" id="IPR036155">
    <property type="entry name" value="Crypto/Photolyase_N_sf"/>
</dbReference>
<dbReference type="Pfam" id="PF00875">
    <property type="entry name" value="DNA_photolyase"/>
    <property type="match status" value="1"/>
</dbReference>
<comment type="similarity">
    <text evidence="7">Belongs to the DNA photolyase family.</text>
</comment>
<dbReference type="GO" id="GO:0003677">
    <property type="term" value="F:DNA binding"/>
    <property type="evidence" value="ECO:0007669"/>
    <property type="project" value="TreeGrafter"/>
</dbReference>
<feature type="site" description="Electron transfer via tryptophanyl radical" evidence="6">
    <location>
        <position position="299"/>
    </location>
</feature>
<dbReference type="Gene3D" id="3.40.50.620">
    <property type="entry name" value="HUPs"/>
    <property type="match status" value="1"/>
</dbReference>
<evidence type="ECO:0000259" key="8">
    <source>
        <dbReference type="PROSITE" id="PS51645"/>
    </source>
</evidence>
<reference evidence="10" key="1">
    <citation type="submission" date="2016-11" db="EMBL/GenBank/DDBJ databases">
        <authorList>
            <person name="Varghese N."/>
            <person name="Submissions S."/>
        </authorList>
    </citation>
    <scope>NUCLEOTIDE SEQUENCE [LARGE SCALE GENOMIC DNA]</scope>
    <source>
        <strain evidence="10">DSM 17539</strain>
    </source>
</reference>
<dbReference type="Gene3D" id="1.10.579.10">
    <property type="entry name" value="DNA Cyclobutane Dipyrimidine Photolyase, subunit A, domain 3"/>
    <property type="match status" value="1"/>
</dbReference>
<keyword evidence="4 7" id="KW-0157">Chromophore</keyword>
<feature type="binding site" evidence="5">
    <location>
        <begin position="237"/>
        <end position="241"/>
    </location>
    <ligand>
        <name>FAD</name>
        <dbReference type="ChEBI" id="CHEBI:57692"/>
    </ligand>
</feature>
<dbReference type="RefSeq" id="WP_072865103.1">
    <property type="nucleotide sequence ID" value="NZ_FQUX01000011.1"/>
</dbReference>
<dbReference type="InterPro" id="IPR005101">
    <property type="entry name" value="Cryptochr/Photolyase_FAD-bd"/>
</dbReference>
<dbReference type="EMBL" id="FQUX01000011">
    <property type="protein sequence ID" value="SHG01982.1"/>
    <property type="molecule type" value="Genomic_DNA"/>
</dbReference>
<dbReference type="Pfam" id="PF03441">
    <property type="entry name" value="FAD_binding_7"/>
    <property type="match status" value="1"/>
</dbReference>
<evidence type="ECO:0000256" key="2">
    <source>
        <dbReference type="ARBA" id="ARBA00022630"/>
    </source>
</evidence>
<dbReference type="InterPro" id="IPR006050">
    <property type="entry name" value="DNA_photolyase_N"/>
</dbReference>
<evidence type="ECO:0000256" key="1">
    <source>
        <dbReference type="ARBA" id="ARBA00001932"/>
    </source>
</evidence>
<proteinExistence type="inferred from homology"/>
<keyword evidence="9" id="KW-0456">Lyase</keyword>
<dbReference type="Proteomes" id="UP000184406">
    <property type="component" value="Unassembled WGS sequence"/>
</dbReference>
<feature type="binding site" evidence="5">
    <location>
        <position position="265"/>
    </location>
    <ligand>
        <name>FAD</name>
        <dbReference type="ChEBI" id="CHEBI:57692"/>
    </ligand>
</feature>
<name>A0A1M5GEQ9_9FLAO</name>
<keyword evidence="10" id="KW-1185">Reference proteome</keyword>
<dbReference type="PANTHER" id="PTHR11455">
    <property type="entry name" value="CRYPTOCHROME"/>
    <property type="match status" value="1"/>
</dbReference>
<dbReference type="PANTHER" id="PTHR11455:SF9">
    <property type="entry name" value="CRYPTOCHROME CIRCADIAN CLOCK 5 ISOFORM X1"/>
    <property type="match status" value="1"/>
</dbReference>
<accession>A0A1M5GEQ9</accession>
<feature type="domain" description="Photolyase/cryptochrome alpha/beta" evidence="8">
    <location>
        <begin position="19"/>
        <end position="148"/>
    </location>
</feature>
<dbReference type="SUPFAM" id="SSF48173">
    <property type="entry name" value="Cryptochrome/photolyase FAD-binding domain"/>
    <property type="match status" value="1"/>
</dbReference>
<feature type="binding site" evidence="5">
    <location>
        <position position="225"/>
    </location>
    <ligand>
        <name>FAD</name>
        <dbReference type="ChEBI" id="CHEBI:57692"/>
    </ligand>
</feature>
<feature type="binding site" evidence="5">
    <location>
        <begin position="268"/>
        <end position="275"/>
    </location>
    <ligand>
        <name>FAD</name>
        <dbReference type="ChEBI" id="CHEBI:57692"/>
    </ligand>
</feature>
<dbReference type="InterPro" id="IPR014729">
    <property type="entry name" value="Rossmann-like_a/b/a_fold"/>
</dbReference>
<comment type="cofactor">
    <cofactor evidence="1">
        <name>(6R)-5,10-methylene-5,6,7,8-tetrahydrofolate</name>
        <dbReference type="ChEBI" id="CHEBI:15636"/>
    </cofactor>
</comment>
<keyword evidence="2 5" id="KW-0285">Flavoprotein</keyword>
<feature type="site" description="Electron transfer via tryptophanyl radical" evidence="6">
    <location>
        <position position="352"/>
    </location>
</feature>
<evidence type="ECO:0000256" key="5">
    <source>
        <dbReference type="PIRSR" id="PIRSR602081-1"/>
    </source>
</evidence>
<dbReference type="AlphaFoldDB" id="A0A1M5GEQ9"/>
<dbReference type="GO" id="GO:0071949">
    <property type="term" value="F:FAD binding"/>
    <property type="evidence" value="ECO:0007669"/>
    <property type="project" value="TreeGrafter"/>
</dbReference>
<dbReference type="Gene3D" id="1.25.40.80">
    <property type="match status" value="1"/>
</dbReference>
<comment type="cofactor">
    <cofactor evidence="5">
        <name>FAD</name>
        <dbReference type="ChEBI" id="CHEBI:57692"/>
    </cofactor>
    <text evidence="5">Binds 1 FAD per subunit.</text>
</comment>
<dbReference type="GO" id="GO:0009416">
    <property type="term" value="P:response to light stimulus"/>
    <property type="evidence" value="ECO:0007669"/>
    <property type="project" value="TreeGrafter"/>
</dbReference>
<sequence length="444" mass="52470">MAPNISNEHISALSKDQTPFAIFWFRRDLRIEDNTALAEALGKDIPVLPIFIYDRLILNELPEDDARVNFIHQTIFKIKETLKHHGSDILCLDGEPVTIWKDLISKFNVVAVYTNRDYEPYAIGRDKEISEMLAKKDIPFFSFKDQVIFEENEIVKGDEEPYTVFTPYKNKWLAKFEEENNISLRTPKLDNLIKGDYPYLSLENIGFKKSDIEVQDFDLTQLHLYSDQRDFPYEDITSHLSPHLRFGTISVRQVISSIDKKYAVFLSELIWREFFMQILFHFPHVVTQNFRSKYDGIQWRNNKEEFRLWCEGKTGYPMVDAGMRQLNETGFMHNRVRMITAGFLCKHLLIDWRWGEGYFAKKLLDFELSSNNGNWQWAAGTGCDAAPYFRIFNPQSQQKKFDKDYKYVRKWIPEFDSFEYPDPIVEHKFARERALKVYKIGIDS</sequence>
<evidence type="ECO:0000256" key="4">
    <source>
        <dbReference type="ARBA" id="ARBA00022991"/>
    </source>
</evidence>
<protein>
    <submittedName>
        <fullName evidence="9">Deoxyribodipyrimidine photo-lyase</fullName>
    </submittedName>
</protein>
<evidence type="ECO:0000256" key="3">
    <source>
        <dbReference type="ARBA" id="ARBA00022827"/>
    </source>
</evidence>
<dbReference type="InterPro" id="IPR036134">
    <property type="entry name" value="Crypto/Photolyase_FAD-like_sf"/>
</dbReference>
<dbReference type="OrthoDB" id="9772484at2"/>
<evidence type="ECO:0000313" key="9">
    <source>
        <dbReference type="EMBL" id="SHG01982.1"/>
    </source>
</evidence>
<organism evidence="9 10">
    <name type="scientific">Arenibacter palladensis</name>
    <dbReference type="NCBI Taxonomy" id="237373"/>
    <lineage>
        <taxon>Bacteria</taxon>
        <taxon>Pseudomonadati</taxon>
        <taxon>Bacteroidota</taxon>
        <taxon>Flavobacteriia</taxon>
        <taxon>Flavobacteriales</taxon>
        <taxon>Flavobacteriaceae</taxon>
        <taxon>Arenibacter</taxon>
    </lineage>
</organism>
<dbReference type="PROSITE" id="PS00394">
    <property type="entry name" value="DNA_PHOTOLYASES_1_1"/>
    <property type="match status" value="1"/>
</dbReference>
<dbReference type="PROSITE" id="PS51645">
    <property type="entry name" value="PHR_CRY_ALPHA_BETA"/>
    <property type="match status" value="1"/>
</dbReference>
<keyword evidence="3 5" id="KW-0274">FAD</keyword>
<dbReference type="GO" id="GO:0006139">
    <property type="term" value="P:nucleobase-containing compound metabolic process"/>
    <property type="evidence" value="ECO:0007669"/>
    <property type="project" value="UniProtKB-ARBA"/>
</dbReference>
<dbReference type="SUPFAM" id="SSF52425">
    <property type="entry name" value="Cryptochrome/photolyase, N-terminal domain"/>
    <property type="match status" value="1"/>
</dbReference>
<evidence type="ECO:0000313" key="10">
    <source>
        <dbReference type="Proteomes" id="UP000184406"/>
    </source>
</evidence>
<dbReference type="GO" id="GO:0003904">
    <property type="term" value="F:deoxyribodipyrimidine photo-lyase activity"/>
    <property type="evidence" value="ECO:0007669"/>
    <property type="project" value="TreeGrafter"/>
</dbReference>
<dbReference type="InterPro" id="IPR018394">
    <property type="entry name" value="DNA_photolyase_1_CS_C"/>
</dbReference>
<evidence type="ECO:0000256" key="7">
    <source>
        <dbReference type="RuleBase" id="RU004182"/>
    </source>
</evidence>